<dbReference type="GO" id="GO:0035240">
    <property type="term" value="F:dopamine binding"/>
    <property type="evidence" value="ECO:0007669"/>
    <property type="project" value="InterPro"/>
</dbReference>
<name>A0A3R7MGS6_PENVA</name>
<organism evidence="8 9">
    <name type="scientific">Penaeus vannamei</name>
    <name type="common">Whiteleg shrimp</name>
    <name type="synonym">Litopenaeus vannamei</name>
    <dbReference type="NCBI Taxonomy" id="6689"/>
    <lineage>
        <taxon>Eukaryota</taxon>
        <taxon>Metazoa</taxon>
        <taxon>Ecdysozoa</taxon>
        <taxon>Arthropoda</taxon>
        <taxon>Crustacea</taxon>
        <taxon>Multicrustacea</taxon>
        <taxon>Malacostraca</taxon>
        <taxon>Eumalacostraca</taxon>
        <taxon>Eucarida</taxon>
        <taxon>Decapoda</taxon>
        <taxon>Dendrobranchiata</taxon>
        <taxon>Penaeoidea</taxon>
        <taxon>Penaeidae</taxon>
        <taxon>Penaeus</taxon>
    </lineage>
</organism>
<dbReference type="PANTHER" id="PTHR15177">
    <property type="entry name" value="G-PROTEIN COUPLED RECEPTOR 143"/>
    <property type="match status" value="1"/>
</dbReference>
<feature type="transmembrane region" description="Helical" evidence="6">
    <location>
        <begin position="196"/>
        <end position="219"/>
    </location>
</feature>
<dbReference type="EMBL" id="QCYY01000862">
    <property type="protein sequence ID" value="ROT82194.1"/>
    <property type="molecule type" value="Genomic_DNA"/>
</dbReference>
<evidence type="ECO:0000256" key="3">
    <source>
        <dbReference type="ARBA" id="ARBA00022989"/>
    </source>
</evidence>
<reference evidence="8 9" key="2">
    <citation type="submission" date="2019-01" db="EMBL/GenBank/DDBJ databases">
        <title>The decoding of complex shrimp genome reveals the adaptation for benthos swimmer, frequently molting mechanism and breeding impact on genome.</title>
        <authorList>
            <person name="Sun Y."/>
            <person name="Gao Y."/>
            <person name="Yu Y."/>
        </authorList>
    </citation>
    <scope>NUCLEOTIDE SEQUENCE [LARGE SCALE GENOMIC DNA]</scope>
    <source>
        <tissue evidence="8">Muscle</tissue>
    </source>
</reference>
<dbReference type="AlphaFoldDB" id="A0A3R7MGS6"/>
<dbReference type="GO" id="GO:0035643">
    <property type="term" value="F:L-DOPA receptor activity"/>
    <property type="evidence" value="ECO:0007669"/>
    <property type="project" value="TreeGrafter"/>
</dbReference>
<sequence length="399" mass="45384">MASPTIESLCCLSSTNAFSKDFLIDFQSVPYNAISIVASIFGMAGAIYQVLPRTPSNGTNGRGGRFFKTRGRLIIRWLAFADLLASFGILIRSASWLSDDTFGSKADDSTVGQSMCIVTSVIIHYFYTATYCWTFLYALDVKLVMHERRMSHRVYHTVAWSVPLMLCLVGLLILYLPDLNCHSQAVNPYVRFLPNYLSTFMPIVVVMIGNPILYCIAFSRVEKQIMSARGRFTHSERRVVDGLRKKFFLINGVFYLCWLPNIINGIVLWTSWNNLPKTFIITVWYLMAILNPLQAVFNSMVYRSWESGSAISKPSWFPARFWPKHSSQQLEVPNANVNDLYNDQVPEQEESVEESSPQHSVSMRLSHERTPLLHSLSKDGLNQSKFEVTNSQTTPKSYK</sequence>
<evidence type="ECO:0000256" key="1">
    <source>
        <dbReference type="ARBA" id="ARBA00004370"/>
    </source>
</evidence>
<dbReference type="InterPro" id="IPR017452">
    <property type="entry name" value="GPCR_Rhodpsn_7TM"/>
</dbReference>
<evidence type="ECO:0000256" key="5">
    <source>
        <dbReference type="SAM" id="MobiDB-lite"/>
    </source>
</evidence>
<keyword evidence="2 6" id="KW-0812">Transmembrane</keyword>
<dbReference type="GO" id="GO:0032438">
    <property type="term" value="P:melanosome organization"/>
    <property type="evidence" value="ECO:0007669"/>
    <property type="project" value="TreeGrafter"/>
</dbReference>
<feature type="transmembrane region" description="Helical" evidence="6">
    <location>
        <begin position="247"/>
        <end position="272"/>
    </location>
</feature>
<feature type="transmembrane region" description="Helical" evidence="6">
    <location>
        <begin position="111"/>
        <end position="136"/>
    </location>
</feature>
<evidence type="ECO:0000256" key="4">
    <source>
        <dbReference type="ARBA" id="ARBA00023136"/>
    </source>
</evidence>
<dbReference type="GO" id="GO:0072545">
    <property type="term" value="F:L-tyrosine binding"/>
    <property type="evidence" value="ECO:0007669"/>
    <property type="project" value="InterPro"/>
</dbReference>
<dbReference type="GO" id="GO:0050848">
    <property type="term" value="P:regulation of calcium-mediated signaling"/>
    <property type="evidence" value="ECO:0007669"/>
    <property type="project" value="TreeGrafter"/>
</dbReference>
<comment type="caution">
    <text evidence="8">The sequence shown here is derived from an EMBL/GenBank/DDBJ whole genome shotgun (WGS) entry which is preliminary data.</text>
</comment>
<evidence type="ECO:0000313" key="9">
    <source>
        <dbReference type="Proteomes" id="UP000283509"/>
    </source>
</evidence>
<feature type="transmembrane region" description="Helical" evidence="6">
    <location>
        <begin position="278"/>
        <end position="297"/>
    </location>
</feature>
<dbReference type="Proteomes" id="UP000283509">
    <property type="component" value="Unassembled WGS sequence"/>
</dbReference>
<dbReference type="PRINTS" id="PR00965">
    <property type="entry name" value="OCULARALBNSM"/>
</dbReference>
<comment type="subcellular location">
    <subcellularLocation>
        <location evidence="1">Membrane</location>
    </subcellularLocation>
</comment>
<proteinExistence type="predicted"/>
<dbReference type="GO" id="GO:0005886">
    <property type="term" value="C:plasma membrane"/>
    <property type="evidence" value="ECO:0007669"/>
    <property type="project" value="TreeGrafter"/>
</dbReference>
<accession>A0A3R7MGS6</accession>
<keyword evidence="9" id="KW-1185">Reference proteome</keyword>
<dbReference type="SUPFAM" id="SSF81321">
    <property type="entry name" value="Family A G protein-coupled receptor-like"/>
    <property type="match status" value="1"/>
</dbReference>
<evidence type="ECO:0000256" key="2">
    <source>
        <dbReference type="ARBA" id="ARBA00022692"/>
    </source>
</evidence>
<dbReference type="GO" id="GO:0072544">
    <property type="term" value="F:L-DOPA binding"/>
    <property type="evidence" value="ECO:0007669"/>
    <property type="project" value="InterPro"/>
</dbReference>
<feature type="transmembrane region" description="Helical" evidence="6">
    <location>
        <begin position="73"/>
        <end position="91"/>
    </location>
</feature>
<dbReference type="OrthoDB" id="10069455at2759"/>
<protein>
    <recommendedName>
        <fullName evidence="7">G-protein coupled receptors family 1 profile domain-containing protein</fullName>
    </recommendedName>
</protein>
<dbReference type="InterPro" id="IPR001414">
    <property type="entry name" value="GPR143"/>
</dbReference>
<evidence type="ECO:0000259" key="7">
    <source>
        <dbReference type="PROSITE" id="PS50262"/>
    </source>
</evidence>
<dbReference type="PANTHER" id="PTHR15177:SF2">
    <property type="entry name" value="G-PROTEIN COUPLED RECEPTOR 143"/>
    <property type="match status" value="1"/>
</dbReference>
<feature type="region of interest" description="Disordered" evidence="5">
    <location>
        <begin position="346"/>
        <end position="399"/>
    </location>
</feature>
<dbReference type="STRING" id="6689.A0A3R7MGS6"/>
<gene>
    <name evidence="8" type="ORF">C7M84_024639</name>
</gene>
<feature type="transmembrane region" description="Helical" evidence="6">
    <location>
        <begin position="29"/>
        <end position="52"/>
    </location>
</feature>
<dbReference type="PROSITE" id="PS50262">
    <property type="entry name" value="G_PROTEIN_RECEP_F1_2"/>
    <property type="match status" value="1"/>
</dbReference>
<dbReference type="Gene3D" id="1.20.1070.10">
    <property type="entry name" value="Rhodopsin 7-helix transmembrane proteins"/>
    <property type="match status" value="1"/>
</dbReference>
<keyword evidence="3 6" id="KW-1133">Transmembrane helix</keyword>
<feature type="compositionally biased region" description="Polar residues" evidence="5">
    <location>
        <begin position="380"/>
        <end position="399"/>
    </location>
</feature>
<dbReference type="Pfam" id="PF02101">
    <property type="entry name" value="Ocular_alb"/>
    <property type="match status" value="1"/>
</dbReference>
<evidence type="ECO:0000256" key="6">
    <source>
        <dbReference type="SAM" id="Phobius"/>
    </source>
</evidence>
<feature type="domain" description="G-protein coupled receptors family 1 profile" evidence="7">
    <location>
        <begin position="42"/>
        <end position="302"/>
    </location>
</feature>
<evidence type="ECO:0000313" key="8">
    <source>
        <dbReference type="EMBL" id="ROT82194.1"/>
    </source>
</evidence>
<feature type="transmembrane region" description="Helical" evidence="6">
    <location>
        <begin position="157"/>
        <end position="176"/>
    </location>
</feature>
<reference evidence="8 9" key="1">
    <citation type="submission" date="2018-04" db="EMBL/GenBank/DDBJ databases">
        <authorList>
            <person name="Zhang X."/>
            <person name="Yuan J."/>
            <person name="Li F."/>
            <person name="Xiang J."/>
        </authorList>
    </citation>
    <scope>NUCLEOTIDE SEQUENCE [LARGE SCALE GENOMIC DNA]</scope>
    <source>
        <tissue evidence="8">Muscle</tissue>
    </source>
</reference>
<keyword evidence="4 6" id="KW-0472">Membrane</keyword>